<accession>A0A182MX65</accession>
<keyword evidence="1" id="KW-1133">Transmembrane helix</keyword>
<dbReference type="Proteomes" id="UP000075883">
    <property type="component" value="Unassembled WGS sequence"/>
</dbReference>
<evidence type="ECO:0008006" key="5">
    <source>
        <dbReference type="Google" id="ProtNLM"/>
    </source>
</evidence>
<evidence type="ECO:0000313" key="4">
    <source>
        <dbReference type="Proteomes" id="UP000075883"/>
    </source>
</evidence>
<dbReference type="AlphaFoldDB" id="A0A182MX65"/>
<keyword evidence="4" id="KW-1185">Reference proteome</keyword>
<evidence type="ECO:0000313" key="3">
    <source>
        <dbReference type="EnsemblMetazoa" id="ACUA028456-PA"/>
    </source>
</evidence>
<feature type="transmembrane region" description="Helical" evidence="1">
    <location>
        <begin position="120"/>
        <end position="140"/>
    </location>
</feature>
<keyword evidence="2" id="KW-0732">Signal</keyword>
<feature type="transmembrane region" description="Helical" evidence="1">
    <location>
        <begin position="73"/>
        <end position="100"/>
    </location>
</feature>
<keyword evidence="1" id="KW-0812">Transmembrane</keyword>
<dbReference type="EnsemblMetazoa" id="ACUA028456-RA">
    <property type="protein sequence ID" value="ACUA028456-PA"/>
    <property type="gene ID" value="ACUA028456"/>
</dbReference>
<proteinExistence type="predicted"/>
<dbReference type="PROSITE" id="PS51257">
    <property type="entry name" value="PROKAR_LIPOPROTEIN"/>
    <property type="match status" value="1"/>
</dbReference>
<dbReference type="STRING" id="139723.A0A182MX65"/>
<sequence length="145" mass="16265">MHRILITANSFLVLSGCLIVSIPTASFITQGLTQLCAEFQKVNTVQGLSCARLIVYFSLVEENTTLVQEDKNFLLTLVFSWIWCGATIFGFCVILLRIILMADFELYRVVVSLHGARKGLLASAVFFIFPYFRNVLVATAQNYDV</sequence>
<name>A0A182MX65_9DIPT</name>
<dbReference type="EMBL" id="AXCM01004258">
    <property type="status" value="NOT_ANNOTATED_CDS"/>
    <property type="molecule type" value="Genomic_DNA"/>
</dbReference>
<dbReference type="VEuPathDB" id="VectorBase:ACUA028456"/>
<evidence type="ECO:0000256" key="1">
    <source>
        <dbReference type="SAM" id="Phobius"/>
    </source>
</evidence>
<protein>
    <recommendedName>
        <fullName evidence="5">G-protein coupled receptors family 1 profile domain-containing protein</fullName>
    </recommendedName>
</protein>
<keyword evidence="1" id="KW-0472">Membrane</keyword>
<evidence type="ECO:0000256" key="2">
    <source>
        <dbReference type="SAM" id="SignalP"/>
    </source>
</evidence>
<reference evidence="3" key="2">
    <citation type="submission" date="2020-05" db="UniProtKB">
        <authorList>
            <consortium name="EnsemblMetazoa"/>
        </authorList>
    </citation>
    <scope>IDENTIFICATION</scope>
    <source>
        <strain evidence="3">A-37</strain>
    </source>
</reference>
<feature type="signal peptide" evidence="2">
    <location>
        <begin position="1"/>
        <end position="26"/>
    </location>
</feature>
<organism evidence="3 4">
    <name type="scientific">Anopheles culicifacies</name>
    <dbReference type="NCBI Taxonomy" id="139723"/>
    <lineage>
        <taxon>Eukaryota</taxon>
        <taxon>Metazoa</taxon>
        <taxon>Ecdysozoa</taxon>
        <taxon>Arthropoda</taxon>
        <taxon>Hexapoda</taxon>
        <taxon>Insecta</taxon>
        <taxon>Pterygota</taxon>
        <taxon>Neoptera</taxon>
        <taxon>Endopterygota</taxon>
        <taxon>Diptera</taxon>
        <taxon>Nematocera</taxon>
        <taxon>Culicoidea</taxon>
        <taxon>Culicidae</taxon>
        <taxon>Anophelinae</taxon>
        <taxon>Anopheles</taxon>
        <taxon>culicifacies species complex</taxon>
    </lineage>
</organism>
<feature type="chain" id="PRO_5008128940" description="G-protein coupled receptors family 1 profile domain-containing protein" evidence="2">
    <location>
        <begin position="27"/>
        <end position="145"/>
    </location>
</feature>
<reference evidence="4" key="1">
    <citation type="submission" date="2013-09" db="EMBL/GenBank/DDBJ databases">
        <title>The Genome Sequence of Anopheles culicifacies species A.</title>
        <authorList>
            <consortium name="The Broad Institute Genomics Platform"/>
            <person name="Neafsey D.E."/>
            <person name="Besansky N."/>
            <person name="Howell P."/>
            <person name="Walton C."/>
            <person name="Young S.K."/>
            <person name="Zeng Q."/>
            <person name="Gargeya S."/>
            <person name="Fitzgerald M."/>
            <person name="Haas B."/>
            <person name="Abouelleil A."/>
            <person name="Allen A.W."/>
            <person name="Alvarado L."/>
            <person name="Arachchi H.M."/>
            <person name="Berlin A.M."/>
            <person name="Chapman S.B."/>
            <person name="Gainer-Dewar J."/>
            <person name="Goldberg J."/>
            <person name="Griggs A."/>
            <person name="Gujja S."/>
            <person name="Hansen M."/>
            <person name="Howarth C."/>
            <person name="Imamovic A."/>
            <person name="Ireland A."/>
            <person name="Larimer J."/>
            <person name="McCowan C."/>
            <person name="Murphy C."/>
            <person name="Pearson M."/>
            <person name="Poon T.W."/>
            <person name="Priest M."/>
            <person name="Roberts A."/>
            <person name="Saif S."/>
            <person name="Shea T."/>
            <person name="Sisk P."/>
            <person name="Sykes S."/>
            <person name="Wortman J."/>
            <person name="Nusbaum C."/>
            <person name="Birren B."/>
        </authorList>
    </citation>
    <scope>NUCLEOTIDE SEQUENCE [LARGE SCALE GENOMIC DNA]</scope>
    <source>
        <strain evidence="4">A-37</strain>
    </source>
</reference>